<feature type="domain" description="RNA polymerase sigma-70" evidence="5">
    <location>
        <begin position="238"/>
        <end position="264"/>
    </location>
</feature>
<dbReference type="InterPro" id="IPR007627">
    <property type="entry name" value="RNA_pol_sigma70_r2"/>
</dbReference>
<dbReference type="EMBL" id="FOCD01000001">
    <property type="protein sequence ID" value="SEM72385.1"/>
    <property type="molecule type" value="Genomic_DNA"/>
</dbReference>
<dbReference type="InterPro" id="IPR013324">
    <property type="entry name" value="RNA_pol_sigma_r3/r4-like"/>
</dbReference>
<dbReference type="InterPro" id="IPR007630">
    <property type="entry name" value="RNA_pol_sigma70_r4"/>
</dbReference>
<dbReference type="GO" id="GO:0006352">
    <property type="term" value="P:DNA-templated transcription initiation"/>
    <property type="evidence" value="ECO:0007669"/>
    <property type="project" value="InterPro"/>
</dbReference>
<evidence type="ECO:0000313" key="6">
    <source>
        <dbReference type="EMBL" id="SEM72385.1"/>
    </source>
</evidence>
<evidence type="ECO:0000256" key="4">
    <source>
        <dbReference type="ARBA" id="ARBA00023163"/>
    </source>
</evidence>
<dbReference type="Proteomes" id="UP000199735">
    <property type="component" value="Unassembled WGS sequence"/>
</dbReference>
<dbReference type="PROSITE" id="PS00716">
    <property type="entry name" value="SIGMA70_2"/>
    <property type="match status" value="1"/>
</dbReference>
<dbReference type="PRINTS" id="PR00046">
    <property type="entry name" value="SIGMA70FCT"/>
</dbReference>
<accession>A0AAX2ECP7</accession>
<keyword evidence="1" id="KW-0805">Transcription regulation</keyword>
<dbReference type="GO" id="GO:0003899">
    <property type="term" value="F:DNA-directed RNA polymerase activity"/>
    <property type="evidence" value="ECO:0007669"/>
    <property type="project" value="InterPro"/>
</dbReference>
<dbReference type="SUPFAM" id="SSF88946">
    <property type="entry name" value="Sigma2 domain of RNA polymerase sigma factors"/>
    <property type="match status" value="1"/>
</dbReference>
<dbReference type="GO" id="GO:0003677">
    <property type="term" value="F:DNA binding"/>
    <property type="evidence" value="ECO:0007669"/>
    <property type="project" value="UniProtKB-KW"/>
</dbReference>
<reference evidence="6 7" key="1">
    <citation type="submission" date="2016-10" db="EMBL/GenBank/DDBJ databases">
        <authorList>
            <person name="Varghese N."/>
            <person name="Submissions S."/>
        </authorList>
    </citation>
    <scope>NUCLEOTIDE SEQUENCE [LARGE SCALE GENOMIC DNA]</scope>
    <source>
        <strain evidence="6 7">DSM 21619</strain>
    </source>
</reference>
<dbReference type="Pfam" id="PF04545">
    <property type="entry name" value="Sigma70_r4"/>
    <property type="match status" value="1"/>
</dbReference>
<evidence type="ECO:0000313" key="7">
    <source>
        <dbReference type="Proteomes" id="UP000199735"/>
    </source>
</evidence>
<dbReference type="NCBIfam" id="NF005413">
    <property type="entry name" value="PRK06986.1"/>
    <property type="match status" value="1"/>
</dbReference>
<sequence length="275" mass="31745">MEQLHSYDVTANKGGSFMINYGSETEQQYWNSWFYKKDSEAANELMRMYMHVVDYHTQRISAHLPSSVSRDDVRSFGYTGLYDALQKFEPSRDFKFETYASFRVRGAIMDGLRKEDWLPRTVRDKVKKIEAAASKLEQSLERKPTSIEIAKQTGLSREEVEEAVCDALFSNVLSMDDKPARPKQDKQDTSYVLPDLKTPQPEDAVLQKELVLQLTDSIKQLNEHEQLVVSLFYKEELTFTEIGHILELTTSRISQIHKRAIFKLRESLAKLSATS</sequence>
<protein>
    <submittedName>
        <fullName evidence="6">RNA polymerase, sigma 28 subunit, SigD/FliA/WhiG</fullName>
    </submittedName>
</protein>
<keyword evidence="4" id="KW-0804">Transcription</keyword>
<evidence type="ECO:0000256" key="3">
    <source>
        <dbReference type="ARBA" id="ARBA00023125"/>
    </source>
</evidence>
<dbReference type="PANTHER" id="PTHR30385:SF7">
    <property type="entry name" value="RNA POLYMERASE SIGMA FACTOR FLIA"/>
    <property type="match status" value="1"/>
</dbReference>
<dbReference type="NCBIfam" id="NF005809">
    <property type="entry name" value="PRK07670.1"/>
    <property type="match status" value="1"/>
</dbReference>
<dbReference type="SUPFAM" id="SSF88659">
    <property type="entry name" value="Sigma3 and sigma4 domains of RNA polymerase sigma factors"/>
    <property type="match status" value="2"/>
</dbReference>
<keyword evidence="2" id="KW-0731">Sigma factor</keyword>
<dbReference type="PANTHER" id="PTHR30385">
    <property type="entry name" value="SIGMA FACTOR F FLAGELLAR"/>
    <property type="match status" value="1"/>
</dbReference>
<proteinExistence type="predicted"/>
<dbReference type="NCBIfam" id="TIGR02479">
    <property type="entry name" value="FliA_WhiG"/>
    <property type="match status" value="1"/>
</dbReference>
<comment type="caution">
    <text evidence="6">The sequence shown here is derived from an EMBL/GenBank/DDBJ whole genome shotgun (WGS) entry which is preliminary data.</text>
</comment>
<keyword evidence="3" id="KW-0238">DNA-binding</keyword>
<dbReference type="PIRSF" id="PIRSF000770">
    <property type="entry name" value="RNA_pol_sigma-SigE/K"/>
    <property type="match status" value="1"/>
</dbReference>
<gene>
    <name evidence="6" type="ORF">SAMN04489762_0860</name>
</gene>
<dbReference type="Gene3D" id="1.20.140.160">
    <property type="match status" value="1"/>
</dbReference>
<organism evidence="6 7">
    <name type="scientific">Terribacillus saccharophilus</name>
    <dbReference type="NCBI Taxonomy" id="361277"/>
    <lineage>
        <taxon>Bacteria</taxon>
        <taxon>Bacillati</taxon>
        <taxon>Bacillota</taxon>
        <taxon>Bacilli</taxon>
        <taxon>Bacillales</taxon>
        <taxon>Bacillaceae</taxon>
        <taxon>Terribacillus</taxon>
    </lineage>
</organism>
<dbReference type="AlphaFoldDB" id="A0AAX2ECP7"/>
<dbReference type="InterPro" id="IPR012845">
    <property type="entry name" value="RNA_pol_sigma_FliA_WhiG"/>
</dbReference>
<dbReference type="Pfam" id="PF04542">
    <property type="entry name" value="Sigma70_r2"/>
    <property type="match status" value="1"/>
</dbReference>
<dbReference type="InterPro" id="IPR014284">
    <property type="entry name" value="RNA_pol_sigma-70_dom"/>
</dbReference>
<dbReference type="InterPro" id="IPR000943">
    <property type="entry name" value="RNA_pol_sigma70"/>
</dbReference>
<evidence type="ECO:0000259" key="5">
    <source>
        <dbReference type="PROSITE" id="PS00716"/>
    </source>
</evidence>
<dbReference type="InterPro" id="IPR007624">
    <property type="entry name" value="RNA_pol_sigma70_r3"/>
</dbReference>
<evidence type="ECO:0000256" key="1">
    <source>
        <dbReference type="ARBA" id="ARBA00023015"/>
    </source>
</evidence>
<dbReference type="CDD" id="cd06171">
    <property type="entry name" value="Sigma70_r4"/>
    <property type="match status" value="1"/>
</dbReference>
<dbReference type="Pfam" id="PF04539">
    <property type="entry name" value="Sigma70_r3"/>
    <property type="match status" value="1"/>
</dbReference>
<dbReference type="Gene3D" id="1.10.1740.10">
    <property type="match status" value="1"/>
</dbReference>
<evidence type="ECO:0000256" key="2">
    <source>
        <dbReference type="ARBA" id="ARBA00023082"/>
    </source>
</evidence>
<dbReference type="InterPro" id="IPR013325">
    <property type="entry name" value="RNA_pol_sigma_r2"/>
</dbReference>
<name>A0AAX2ECP7_9BACI</name>
<dbReference type="NCBIfam" id="TIGR02937">
    <property type="entry name" value="sigma70-ECF"/>
    <property type="match status" value="1"/>
</dbReference>
<dbReference type="GO" id="GO:0016987">
    <property type="term" value="F:sigma factor activity"/>
    <property type="evidence" value="ECO:0007669"/>
    <property type="project" value="UniProtKB-KW"/>
</dbReference>